<feature type="compositionally biased region" description="Basic residues" evidence="1">
    <location>
        <begin position="304"/>
        <end position="313"/>
    </location>
</feature>
<keyword evidence="4" id="KW-1185">Reference proteome</keyword>
<organism evidence="3 4">
    <name type="scientific">Euplotes crassus</name>
    <dbReference type="NCBI Taxonomy" id="5936"/>
    <lineage>
        <taxon>Eukaryota</taxon>
        <taxon>Sar</taxon>
        <taxon>Alveolata</taxon>
        <taxon>Ciliophora</taxon>
        <taxon>Intramacronucleata</taxon>
        <taxon>Spirotrichea</taxon>
        <taxon>Hypotrichia</taxon>
        <taxon>Euplotida</taxon>
        <taxon>Euplotidae</taxon>
        <taxon>Moneuplotes</taxon>
    </lineage>
</organism>
<reference evidence="3" key="1">
    <citation type="submission" date="2023-07" db="EMBL/GenBank/DDBJ databases">
        <authorList>
            <consortium name="AG Swart"/>
            <person name="Singh M."/>
            <person name="Singh A."/>
            <person name="Seah K."/>
            <person name="Emmerich C."/>
        </authorList>
    </citation>
    <scope>NUCLEOTIDE SEQUENCE</scope>
    <source>
        <strain evidence="3">DP1</strain>
    </source>
</reference>
<dbReference type="Pfam" id="PF00856">
    <property type="entry name" value="SET"/>
    <property type="match status" value="1"/>
</dbReference>
<gene>
    <name evidence="3" type="ORF">ECRASSUSDP1_LOCUS1970</name>
</gene>
<feature type="compositionally biased region" description="Basic and acidic residues" evidence="1">
    <location>
        <begin position="293"/>
        <end position="303"/>
    </location>
</feature>
<dbReference type="SMART" id="SM00317">
    <property type="entry name" value="SET"/>
    <property type="match status" value="1"/>
</dbReference>
<feature type="domain" description="SET" evidence="2">
    <location>
        <begin position="874"/>
        <end position="1012"/>
    </location>
</feature>
<dbReference type="PROSITE" id="PS50280">
    <property type="entry name" value="SET"/>
    <property type="match status" value="1"/>
</dbReference>
<dbReference type="InterPro" id="IPR046341">
    <property type="entry name" value="SET_dom_sf"/>
</dbReference>
<evidence type="ECO:0000259" key="2">
    <source>
        <dbReference type="PROSITE" id="PS50280"/>
    </source>
</evidence>
<dbReference type="PANTHER" id="PTHR46655:SF1">
    <property type="entry name" value="HISTONE-LYSINE N-METHYLTRANSFERASE ATXR3"/>
    <property type="match status" value="1"/>
</dbReference>
<sequence length="1537" mass="180301">MESPTSNFIKTASSQSNFQRRCAFCLETIFESESRNLFGCFMCKNELHSECYGLFVKAWNLNSHPCAICRTMSYCSSNCIFCNQVGGLKVLVDITDPLQTGQGFKSVNPSPIKITKLPSHYYCYKTYCASFGVKPGLQNLVDGRAPVILERGEPIPCYICNKNMIPRNVLDGNCFIRGITTGFNNQHYQNRINLECSSCIGQYYEDWMEEGILTPTVFTMNLKMIWNKEIAFRRHAYYKPDLDEIENKILQKMKKRDLKSASIEEEEEKEFQKFSIPAQNLICAEDSASDSNSSDRRIEIRRDGRPKRERKQKLHYDDLYPPEQQTPKRKKAGSKVFNRQNSGLDLPLLSKKRSSLRRQKVPKEFEEMNSDDEEYQRANKKIADSQGRKSCTFLVKKYVHKIKHCFDKLKVLSSDNYTKDIDISHKDLECTRKSKSSGYAFMTYDMDTDNLNLVLSRIGGKPFNRKVKRKNLETNTENSCFSMKESPAPKNNEAEFDFMEETSKIKFDKLDPNEVFGSYKKPQDGDQDLLMQDEVKMKDELSGLQSDQDSSYKESKNSNEEKEDEICEILEFIKPIKPIGLLDDQLEDTNYENLFIEQSKIVNIDIIGLRAYFGYYQKIQTVYEDVMYLLKYTLSNRCKTQCSKYYLSELIFYCHNLFKDKERIKTFKKLYKEDLDFKFSINYGLKVQGKWNKVIGSQRQYIPVDEYKPVVDDVDTLMRLKTSKTRVCQGGCCDQFDKLGPLTYTEEYWESNCPCRRAKVECGDHCGCSKTSNCKNRQIRDKDYLELDKDVEEILSWGLDRYICCNIILLLPSNLDLKVKYSFIMNSLQKALIDQNRNGWNILCSLKTIMKEDNYSKIDKQLAEILLKALEGRQEIQDEFFRIHCKGLGVRCKRKEGIKANEFITEYFGELYPSWRWFEKEDVIKHGQNRNKLSKELPDFYNIVFERHSDDPEGYNSLTIDPILKGSFASRLSHSCFPNCATVIHINNGTYSMGMFATRDIKYGEELSFDYKSVTESQKEYDSAICLCGTYQCKGYYLHQAFSKKFGVVTKEHHTFIDRNYLIYLASTSPSITEQDREVLNRNCIKSSILTPDVPDWLTKWTSLVLRFCEYECASIPKYLKKMHPTYTEKMCEMEAKDILSNRIGNIAITLDKVKYCLSRMGTKEPPLRKLRYEEMYKRLWLGETCLKNTLFNLIERLEENDEKREISCAFWKLEGYSNDADFASSEQEYQEIYRNIQKGFRELSFLLRKFQSKNVFTEGLADTLYLYSKTEVFFTPNENYKKVQGEEVRVRKCEVTCDPRNRRTTANPFESEEERVVFRGCKEYDPTYIWGQLVGWHKQTVDKPNASLSADRRGTLCFPDLESFDYHVLNEKKRRPTSKKKNHDYAYNSEDYSDEGENKRRKRKSNSIQRDHYRSMSRLPIEECKEESRSSSINPRDDSPSKVRHDFSYPWKKHSERSDFLRSWKNNFSKQWDVVGKWNFRNTKKMYGSLQFESLVRNGLSFEDSRLSYFREIVDELRSFSQVQRPLIDQINISQL</sequence>
<feature type="compositionally biased region" description="Basic and acidic residues" evidence="1">
    <location>
        <begin position="1410"/>
        <end position="1446"/>
    </location>
</feature>
<dbReference type="EMBL" id="CAMPGE010001863">
    <property type="protein sequence ID" value="CAI2360666.1"/>
    <property type="molecule type" value="Genomic_DNA"/>
</dbReference>
<evidence type="ECO:0000313" key="3">
    <source>
        <dbReference type="EMBL" id="CAI2360666.1"/>
    </source>
</evidence>
<evidence type="ECO:0000313" key="4">
    <source>
        <dbReference type="Proteomes" id="UP001295684"/>
    </source>
</evidence>
<name>A0AAD1U264_EUPCR</name>
<protein>
    <recommendedName>
        <fullName evidence="2">SET domain-containing protein</fullName>
    </recommendedName>
</protein>
<comment type="caution">
    <text evidence="3">The sequence shown here is derived from an EMBL/GenBank/DDBJ whole genome shotgun (WGS) entry which is preliminary data.</text>
</comment>
<dbReference type="SUPFAM" id="SSF82199">
    <property type="entry name" value="SET domain"/>
    <property type="match status" value="1"/>
</dbReference>
<dbReference type="Gene3D" id="2.170.270.10">
    <property type="entry name" value="SET domain"/>
    <property type="match status" value="1"/>
</dbReference>
<feature type="compositionally biased region" description="Basic and acidic residues" evidence="1">
    <location>
        <begin position="550"/>
        <end position="560"/>
    </location>
</feature>
<dbReference type="InterPro" id="IPR001214">
    <property type="entry name" value="SET_dom"/>
</dbReference>
<feature type="region of interest" description="Disordered" evidence="1">
    <location>
        <begin position="1373"/>
        <end position="1446"/>
    </location>
</feature>
<dbReference type="InterPro" id="IPR045606">
    <property type="entry name" value="ATXR3_C"/>
</dbReference>
<feature type="region of interest" description="Disordered" evidence="1">
    <location>
        <begin position="285"/>
        <end position="337"/>
    </location>
</feature>
<dbReference type="Proteomes" id="UP001295684">
    <property type="component" value="Unassembled WGS sequence"/>
</dbReference>
<accession>A0AAD1U264</accession>
<feature type="compositionally biased region" description="Basic residues" evidence="1">
    <location>
        <begin position="1373"/>
        <end position="1383"/>
    </location>
</feature>
<dbReference type="Pfam" id="PF19633">
    <property type="entry name" value="SDG2_C"/>
    <property type="match status" value="1"/>
</dbReference>
<dbReference type="PANTHER" id="PTHR46655">
    <property type="entry name" value="HISTONE-LYSINE N-METHYLTRANSFERASE ATXR3"/>
    <property type="match status" value="1"/>
</dbReference>
<evidence type="ECO:0000256" key="1">
    <source>
        <dbReference type="SAM" id="MobiDB-lite"/>
    </source>
</evidence>
<proteinExistence type="predicted"/>
<feature type="region of interest" description="Disordered" evidence="1">
    <location>
        <begin position="541"/>
        <end position="560"/>
    </location>
</feature>